<keyword evidence="1" id="KW-0472">Membrane</keyword>
<accession>A0A7V1PVJ7</accession>
<dbReference type="EMBL" id="DRLD01000367">
    <property type="protein sequence ID" value="HED11595.1"/>
    <property type="molecule type" value="Genomic_DNA"/>
</dbReference>
<evidence type="ECO:0000256" key="1">
    <source>
        <dbReference type="SAM" id="Phobius"/>
    </source>
</evidence>
<name>A0A7V1PVJ7_CALAY</name>
<feature type="transmembrane region" description="Helical" evidence="1">
    <location>
        <begin position="12"/>
        <end position="30"/>
    </location>
</feature>
<evidence type="ECO:0000313" key="2">
    <source>
        <dbReference type="EMBL" id="HED11595.1"/>
    </source>
</evidence>
<feature type="transmembrane region" description="Helical" evidence="1">
    <location>
        <begin position="42"/>
        <end position="64"/>
    </location>
</feature>
<sequence>MPTLIQLNTPFFFVFMLFALAMLTAFLFYRKSYPPIGVLRRVVLVVLRGLWMGALFFLLLSPVLKLHYSEHRPREVAVFVDHSGSMGLHNRFEKRADSLKQAGAVLEKLLSSAGVRQHWFSFSQSVRPRVGKDTLFSGLTNFTSVTRKVLEGGYDDLFIISDGIRTAGEIPVFSTVPAYAVGVGSTKIFPDIFIRRVSHAPEIIQNDTAHVRIVVGHKAIASRDVVVKMYRGSR</sequence>
<proteinExistence type="predicted"/>
<gene>
    <name evidence="2" type="ORF">ENJ10_12965</name>
</gene>
<reference evidence="2" key="1">
    <citation type="journal article" date="2020" name="mSystems">
        <title>Genome- and Community-Level Interaction Insights into Carbon Utilization and Element Cycling Functions of Hydrothermarchaeota in Hydrothermal Sediment.</title>
        <authorList>
            <person name="Zhou Z."/>
            <person name="Liu Y."/>
            <person name="Xu W."/>
            <person name="Pan J."/>
            <person name="Luo Z.H."/>
            <person name="Li M."/>
        </authorList>
    </citation>
    <scope>NUCLEOTIDE SEQUENCE [LARGE SCALE GENOMIC DNA]</scope>
    <source>
        <strain evidence="2">HyVt-456</strain>
    </source>
</reference>
<dbReference type="PANTHER" id="PTHR37947">
    <property type="entry name" value="BLL2462 PROTEIN"/>
    <property type="match status" value="1"/>
</dbReference>
<organism evidence="2">
    <name type="scientific">Caldithrix abyssi</name>
    <dbReference type="NCBI Taxonomy" id="187145"/>
    <lineage>
        <taxon>Bacteria</taxon>
        <taxon>Pseudomonadati</taxon>
        <taxon>Calditrichota</taxon>
        <taxon>Calditrichia</taxon>
        <taxon>Calditrichales</taxon>
        <taxon>Calditrichaceae</taxon>
        <taxon>Caldithrix</taxon>
    </lineage>
</organism>
<keyword evidence="1" id="KW-0812">Transmembrane</keyword>
<feature type="non-terminal residue" evidence="2">
    <location>
        <position position="234"/>
    </location>
</feature>
<dbReference type="AlphaFoldDB" id="A0A7V1PVJ7"/>
<keyword evidence="1" id="KW-1133">Transmembrane helix</keyword>
<evidence type="ECO:0008006" key="3">
    <source>
        <dbReference type="Google" id="ProtNLM"/>
    </source>
</evidence>
<dbReference type="Proteomes" id="UP000886005">
    <property type="component" value="Unassembled WGS sequence"/>
</dbReference>
<protein>
    <recommendedName>
        <fullName evidence="3">VWA domain-containing protein</fullName>
    </recommendedName>
</protein>
<comment type="caution">
    <text evidence="2">The sequence shown here is derived from an EMBL/GenBank/DDBJ whole genome shotgun (WGS) entry which is preliminary data.</text>
</comment>
<dbReference type="PANTHER" id="PTHR37947:SF1">
    <property type="entry name" value="BLL2462 PROTEIN"/>
    <property type="match status" value="1"/>
</dbReference>